<keyword evidence="2" id="KW-1185">Reference proteome</keyword>
<comment type="caution">
    <text evidence="1">The sequence shown here is derived from an EMBL/GenBank/DDBJ whole genome shotgun (WGS) entry which is preliminary data.</text>
</comment>
<dbReference type="SUPFAM" id="SSF51445">
    <property type="entry name" value="(Trans)glycosidases"/>
    <property type="match status" value="1"/>
</dbReference>
<gene>
    <name evidence="1" type="ORF">U6A24_02810</name>
</gene>
<proteinExistence type="predicted"/>
<evidence type="ECO:0008006" key="3">
    <source>
        <dbReference type="Google" id="ProtNLM"/>
    </source>
</evidence>
<dbReference type="Proteomes" id="UP001327027">
    <property type="component" value="Unassembled WGS sequence"/>
</dbReference>
<reference evidence="1 2" key="1">
    <citation type="journal article" date="2013" name="Int. J. Syst. Evol. Microbiol.">
        <title>Aquimarina gracilis sp. nov., isolated from the gut microflora of a mussel, Mytilus coruscus, and emended description of Aquimarina spongiae.</title>
        <authorList>
            <person name="Park S.C."/>
            <person name="Choe H.N."/>
            <person name="Baik K.S."/>
            <person name="Seong C.N."/>
        </authorList>
    </citation>
    <scope>NUCLEOTIDE SEQUENCE [LARGE SCALE GENOMIC DNA]</scope>
    <source>
        <strain evidence="1 2">PSC32</strain>
    </source>
</reference>
<dbReference type="RefSeq" id="WP_324178418.1">
    <property type="nucleotide sequence ID" value="NZ_BAABAW010000016.1"/>
</dbReference>
<protein>
    <recommendedName>
        <fullName evidence="3">Glycosyl hydrolase family 10</fullName>
    </recommendedName>
</protein>
<dbReference type="InterPro" id="IPR017853">
    <property type="entry name" value="GH"/>
</dbReference>
<sequence length="353" mass="40478">MKRRDFAKITTLGTIGTSILGIPYGCSMDSKKRKKPSLINNLYYRANTFHYNPSHIATDMQWMADHGTNALTMAISEVDFGTSERNIEAIVTQAHKRGIKVFFVTSRWAGVFAGAPKMPSIFAAKNPHTWSLNKKGRPYFHSSGPICSIYYPEVFDFFIEYLNKTFATWDLDGIVWDEPKAYQLDYSPKATEALGTNPVIETHEANYCEFISQLNDHIRKEHGGKTINFFAYPYLTDSFIEKASEIRHLDYYGADGRAYPNTERPETYTGKKFILGQGNVGHRYVTKAHEKGLKSMVLIENFKTTPNEYPLLEKYLNTIIAMADQFAYYYYPRSCNEPDKAMQLITSYLKKHL</sequence>
<evidence type="ECO:0000313" key="1">
    <source>
        <dbReference type="EMBL" id="MEB3344371.1"/>
    </source>
</evidence>
<evidence type="ECO:0000313" key="2">
    <source>
        <dbReference type="Proteomes" id="UP001327027"/>
    </source>
</evidence>
<dbReference type="EMBL" id="JAYKLX010000001">
    <property type="protein sequence ID" value="MEB3344371.1"/>
    <property type="molecule type" value="Genomic_DNA"/>
</dbReference>
<name>A0ABU5ZSW8_9FLAO</name>
<organism evidence="1 2">
    <name type="scientific">Aquimarina gracilis</name>
    <dbReference type="NCBI Taxonomy" id="874422"/>
    <lineage>
        <taxon>Bacteria</taxon>
        <taxon>Pseudomonadati</taxon>
        <taxon>Bacteroidota</taxon>
        <taxon>Flavobacteriia</taxon>
        <taxon>Flavobacteriales</taxon>
        <taxon>Flavobacteriaceae</taxon>
        <taxon>Aquimarina</taxon>
    </lineage>
</organism>
<dbReference type="Gene3D" id="3.20.20.80">
    <property type="entry name" value="Glycosidases"/>
    <property type="match status" value="1"/>
</dbReference>
<accession>A0ABU5ZSW8</accession>